<dbReference type="PANTHER" id="PTHR30305:SF1">
    <property type="entry name" value="HPR KINASE_PHOSPHORYLASE"/>
    <property type="match status" value="1"/>
</dbReference>
<dbReference type="AlphaFoldDB" id="A0A1Y5RQN7"/>
<dbReference type="OrthoDB" id="8326226at2"/>
<keyword evidence="2" id="KW-0808">Transferase</keyword>
<keyword evidence="2" id="KW-0418">Kinase</keyword>
<dbReference type="Gene3D" id="3.40.50.300">
    <property type="entry name" value="P-loop containing nucleotide triphosphate hydrolases"/>
    <property type="match status" value="1"/>
</dbReference>
<dbReference type="EMBL" id="FWFR01000001">
    <property type="protein sequence ID" value="SLN22083.1"/>
    <property type="molecule type" value="Genomic_DNA"/>
</dbReference>
<protein>
    <submittedName>
        <fullName evidence="2">HPr kinase/phosphorylase</fullName>
        <ecNumber evidence="2">2.7.11.-</ecNumber>
    </submittedName>
</protein>
<dbReference type="Proteomes" id="UP000193200">
    <property type="component" value="Unassembled WGS sequence"/>
</dbReference>
<dbReference type="PANTHER" id="PTHR30305">
    <property type="entry name" value="PROTEIN YJDM-RELATED"/>
    <property type="match status" value="1"/>
</dbReference>
<reference evidence="2 3" key="1">
    <citation type="submission" date="2017-03" db="EMBL/GenBank/DDBJ databases">
        <authorList>
            <person name="Afonso C.L."/>
            <person name="Miller P.J."/>
            <person name="Scott M.A."/>
            <person name="Spackman E."/>
            <person name="Goraichik I."/>
            <person name="Dimitrov K.M."/>
            <person name="Suarez D.L."/>
            <person name="Swayne D.E."/>
        </authorList>
    </citation>
    <scope>NUCLEOTIDE SEQUENCE [LARGE SCALE GENOMIC DNA]</scope>
    <source>
        <strain evidence="2 3">CECT 7691</strain>
    </source>
</reference>
<accession>A0A1Y5RQN7</accession>
<evidence type="ECO:0000313" key="2">
    <source>
        <dbReference type="EMBL" id="SLN22083.1"/>
    </source>
</evidence>
<dbReference type="InParanoid" id="A0A1Y5RQN7"/>
<feature type="domain" description="HPr kinase/phosphorylase C-terminal" evidence="1">
    <location>
        <begin position="3"/>
        <end position="78"/>
    </location>
</feature>
<dbReference type="Pfam" id="PF07475">
    <property type="entry name" value="Hpr_kinase_C"/>
    <property type="match status" value="1"/>
</dbReference>
<dbReference type="InterPro" id="IPR011104">
    <property type="entry name" value="Hpr_kin/Pase_C"/>
</dbReference>
<dbReference type="GO" id="GO:0006109">
    <property type="term" value="P:regulation of carbohydrate metabolic process"/>
    <property type="evidence" value="ECO:0007669"/>
    <property type="project" value="InterPro"/>
</dbReference>
<evidence type="ECO:0000259" key="1">
    <source>
        <dbReference type="Pfam" id="PF07475"/>
    </source>
</evidence>
<name>A0A1Y5RQN7_9PROT</name>
<dbReference type="GO" id="GO:0000155">
    <property type="term" value="F:phosphorelay sensor kinase activity"/>
    <property type="evidence" value="ECO:0007669"/>
    <property type="project" value="InterPro"/>
</dbReference>
<proteinExistence type="predicted"/>
<dbReference type="InterPro" id="IPR027417">
    <property type="entry name" value="P-loop_NTPase"/>
</dbReference>
<evidence type="ECO:0000313" key="3">
    <source>
        <dbReference type="Proteomes" id="UP000193200"/>
    </source>
</evidence>
<organism evidence="2 3">
    <name type="scientific">Oceanibacterium hippocampi</name>
    <dbReference type="NCBI Taxonomy" id="745714"/>
    <lineage>
        <taxon>Bacteria</taxon>
        <taxon>Pseudomonadati</taxon>
        <taxon>Pseudomonadota</taxon>
        <taxon>Alphaproteobacteria</taxon>
        <taxon>Sneathiellales</taxon>
        <taxon>Sneathiellaceae</taxon>
        <taxon>Oceanibacterium</taxon>
    </lineage>
</organism>
<dbReference type="SUPFAM" id="SSF53795">
    <property type="entry name" value="PEP carboxykinase-like"/>
    <property type="match status" value="1"/>
</dbReference>
<gene>
    <name evidence="2" type="primary">hprK</name>
    <name evidence="2" type="ORF">OCH7691_00573</name>
</gene>
<sequence>MMALHGTCVAIEERGILLLGPSGSGKSDLALRLIDGGALLVADDQVTITRRAGRLFAASPPTIAGLLELRGVGIVRMPALAEVELALAVSLVDPATVERLPGNADYEIDGIALPLLLLAAFESATPAKIRLALPRLAMLRADDEPLTAAPVTVLRGR</sequence>
<dbReference type="GO" id="GO:0005524">
    <property type="term" value="F:ATP binding"/>
    <property type="evidence" value="ECO:0007669"/>
    <property type="project" value="InterPro"/>
</dbReference>
<dbReference type="CDD" id="cd01918">
    <property type="entry name" value="HprK_C"/>
    <property type="match status" value="1"/>
</dbReference>
<dbReference type="RefSeq" id="WP_085881902.1">
    <property type="nucleotide sequence ID" value="NZ_FWFR01000001.1"/>
</dbReference>
<keyword evidence="3" id="KW-1185">Reference proteome</keyword>
<dbReference type="EC" id="2.7.11.-" evidence="2"/>